<feature type="active site" evidence="6">
    <location>
        <position position="100"/>
    </location>
</feature>
<dbReference type="GO" id="GO:0097324">
    <property type="term" value="P:melanocyte migration"/>
    <property type="evidence" value="ECO:0007669"/>
    <property type="project" value="Ensembl"/>
</dbReference>
<dbReference type="SUPFAM" id="SSF50630">
    <property type="entry name" value="Acid proteases"/>
    <property type="match status" value="1"/>
</dbReference>
<dbReference type="EMBL" id="AFYH01042176">
    <property type="status" value="NOT_ANNOTATED_CDS"/>
    <property type="molecule type" value="Genomic_DNA"/>
</dbReference>
<dbReference type="EMBL" id="AFYH01042177">
    <property type="status" value="NOT_ANNOTATED_CDS"/>
    <property type="molecule type" value="Genomic_DNA"/>
</dbReference>
<dbReference type="InterPro" id="IPR009119">
    <property type="entry name" value="BACE"/>
</dbReference>
<dbReference type="PROSITE" id="PS00141">
    <property type="entry name" value="ASP_PROTEASE"/>
    <property type="match status" value="2"/>
</dbReference>
<proteinExistence type="inferred from homology"/>
<dbReference type="InterPro" id="IPR001969">
    <property type="entry name" value="Aspartic_peptidase_AS"/>
</dbReference>
<evidence type="ECO:0000259" key="9">
    <source>
        <dbReference type="PROSITE" id="PS51767"/>
    </source>
</evidence>
<dbReference type="PRINTS" id="PR01815">
    <property type="entry name" value="BACEFAMILY"/>
</dbReference>
<feature type="signal peptide" evidence="8">
    <location>
        <begin position="1"/>
        <end position="19"/>
    </location>
</feature>
<dbReference type="PANTHER" id="PTHR47965">
    <property type="entry name" value="ASPARTYL PROTEASE-RELATED"/>
    <property type="match status" value="1"/>
</dbReference>
<evidence type="ECO:0000256" key="7">
    <source>
        <dbReference type="RuleBase" id="RU000454"/>
    </source>
</evidence>
<dbReference type="PRINTS" id="PR01816">
    <property type="entry name" value="BACE1"/>
</dbReference>
<keyword evidence="7" id="KW-0378">Hydrolase</keyword>
<gene>
    <name evidence="10" type="primary">BACE2</name>
</gene>
<evidence type="ECO:0000256" key="1">
    <source>
        <dbReference type="ARBA" id="ARBA00004479"/>
    </source>
</evidence>
<dbReference type="Ensembl" id="ENSLACT00000017156.1">
    <property type="protein sequence ID" value="ENSLACP00000017034.1"/>
    <property type="gene ID" value="ENSLACG00000015003.1"/>
</dbReference>
<dbReference type="OMA" id="CDTVNDE"/>
<evidence type="ECO:0000256" key="3">
    <source>
        <dbReference type="ARBA" id="ARBA00022692"/>
    </source>
</evidence>
<keyword evidence="8" id="KW-0732">Signal</keyword>
<evidence type="ECO:0000256" key="4">
    <source>
        <dbReference type="ARBA" id="ARBA00022989"/>
    </source>
</evidence>
<dbReference type="Gene3D" id="2.40.70.10">
    <property type="entry name" value="Acid Proteases"/>
    <property type="match status" value="2"/>
</dbReference>
<keyword evidence="4" id="KW-1133">Transmembrane helix</keyword>
<sequence length="382" mass="41516">MKLLLGLLAFLALAGLGRAYIYLPLNISFGFNSSWSPSPEQPERTDGRQGQELELALASDPSGKVRFIEMVNNLKGGSGRGYYLPMLIGTPVQKLNILVDTGSSNFAVAGAPDPSISAYFKPQLSSTYRNLDTSVSVTYTQGSWIGELGTDVVTLSQGLNSSITVDIAVILESENFYLEGAKWQGILGMAYKPLSMPSGSVETFFDSLVKQTNIPDVFSLQMCGAGLPVSTDIEDIPAGGSLILGGVEPSLYVGDVWYTPITKEWYYQVEILKLEVGGQNLHLDCKEYNAGKAIVDSGTSLLRLPNNVFDAVVEAIIWTSAVQTFSAEFWTGAEMACWSKGATPWNFFPKISIYLRGENASQSFRITVLPQVRALICLMHVL</sequence>
<reference evidence="10" key="2">
    <citation type="submission" date="2025-08" db="UniProtKB">
        <authorList>
            <consortium name="Ensembl"/>
        </authorList>
    </citation>
    <scope>IDENTIFICATION</scope>
</reference>
<feature type="domain" description="Peptidase A1" evidence="9">
    <location>
        <begin position="82"/>
        <end position="382"/>
    </location>
</feature>
<dbReference type="GO" id="GO:0005802">
    <property type="term" value="C:trans-Golgi network"/>
    <property type="evidence" value="ECO:0007669"/>
    <property type="project" value="TreeGrafter"/>
</dbReference>
<organism evidence="10 11">
    <name type="scientific">Latimeria chalumnae</name>
    <name type="common">Coelacanth</name>
    <dbReference type="NCBI Taxonomy" id="7897"/>
    <lineage>
        <taxon>Eukaryota</taxon>
        <taxon>Metazoa</taxon>
        <taxon>Chordata</taxon>
        <taxon>Craniata</taxon>
        <taxon>Vertebrata</taxon>
        <taxon>Euteleostomi</taxon>
        <taxon>Coelacanthiformes</taxon>
        <taxon>Coelacanthidae</taxon>
        <taxon>Latimeria</taxon>
    </lineage>
</organism>
<dbReference type="eggNOG" id="KOG1339">
    <property type="taxonomic scope" value="Eukaryota"/>
</dbReference>
<dbReference type="AlphaFoldDB" id="H3B563"/>
<protein>
    <submittedName>
        <fullName evidence="10">Beta-secretase 2</fullName>
    </submittedName>
</protein>
<dbReference type="PRINTS" id="PR00792">
    <property type="entry name" value="PEPSIN"/>
</dbReference>
<dbReference type="Bgee" id="ENSLACG00000015003">
    <property type="expression patterns" value="Expressed in pelvic fin and 6 other cell types or tissues"/>
</dbReference>
<evidence type="ECO:0000256" key="5">
    <source>
        <dbReference type="ARBA" id="ARBA00023136"/>
    </source>
</evidence>
<dbReference type="GO" id="GO:0005886">
    <property type="term" value="C:plasma membrane"/>
    <property type="evidence" value="ECO:0007669"/>
    <property type="project" value="TreeGrafter"/>
</dbReference>
<dbReference type="FunFam" id="2.40.70.10:FF:000007">
    <property type="entry name" value="Beta-secretase 1"/>
    <property type="match status" value="1"/>
</dbReference>
<dbReference type="GO" id="GO:0048484">
    <property type="term" value="P:enteric nervous system development"/>
    <property type="evidence" value="ECO:0007669"/>
    <property type="project" value="Ensembl"/>
</dbReference>
<dbReference type="EMBL" id="AFYH01042179">
    <property type="status" value="NOT_ANNOTATED_CDS"/>
    <property type="molecule type" value="Genomic_DNA"/>
</dbReference>
<dbReference type="GO" id="GO:0006509">
    <property type="term" value="P:membrane protein ectodomain proteolysis"/>
    <property type="evidence" value="ECO:0007669"/>
    <property type="project" value="TreeGrafter"/>
</dbReference>
<dbReference type="GeneTree" id="ENSGT00940000159548"/>
<keyword evidence="3" id="KW-0812">Transmembrane</keyword>
<dbReference type="GO" id="GO:0050435">
    <property type="term" value="P:amyloid-beta metabolic process"/>
    <property type="evidence" value="ECO:0007669"/>
    <property type="project" value="TreeGrafter"/>
</dbReference>
<dbReference type="PROSITE" id="PS51767">
    <property type="entry name" value="PEPTIDASE_A1"/>
    <property type="match status" value="1"/>
</dbReference>
<keyword evidence="7" id="KW-0645">Protease</keyword>
<dbReference type="Proteomes" id="UP000008672">
    <property type="component" value="Unassembled WGS sequence"/>
</dbReference>
<dbReference type="GO" id="GO:0005768">
    <property type="term" value="C:endosome"/>
    <property type="evidence" value="ECO:0007669"/>
    <property type="project" value="TreeGrafter"/>
</dbReference>
<comment type="subcellular location">
    <subcellularLocation>
        <location evidence="1">Membrane</location>
        <topology evidence="1">Single-pass type I membrane protein</topology>
    </subcellularLocation>
</comment>
<comment type="similarity">
    <text evidence="2 7">Belongs to the peptidase A1 family.</text>
</comment>
<dbReference type="InterPro" id="IPR021109">
    <property type="entry name" value="Peptidase_aspartic_dom_sf"/>
</dbReference>
<reference evidence="11" key="1">
    <citation type="submission" date="2011-08" db="EMBL/GenBank/DDBJ databases">
        <title>The draft genome of Latimeria chalumnae.</title>
        <authorList>
            <person name="Di Palma F."/>
            <person name="Alfoldi J."/>
            <person name="Johnson J."/>
            <person name="Berlin A."/>
            <person name="Gnerre S."/>
            <person name="Jaffe D."/>
            <person name="MacCallum I."/>
            <person name="Young S."/>
            <person name="Walker B.J."/>
            <person name="Lander E."/>
            <person name="Lindblad-Toh K."/>
        </authorList>
    </citation>
    <scope>NUCLEOTIDE SEQUENCE [LARGE SCALE GENOMIC DNA]</scope>
    <source>
        <strain evidence="11">Wild caught</strain>
    </source>
</reference>
<accession>H3B563</accession>
<evidence type="ECO:0000256" key="2">
    <source>
        <dbReference type="ARBA" id="ARBA00007447"/>
    </source>
</evidence>
<name>H3B563_LATCH</name>
<dbReference type="InterPro" id="IPR001461">
    <property type="entry name" value="Aspartic_peptidase_A1"/>
</dbReference>
<feature type="active site" evidence="6">
    <location>
        <position position="296"/>
    </location>
</feature>
<evidence type="ECO:0000256" key="6">
    <source>
        <dbReference type="PIRSR" id="PIRSR601461-1"/>
    </source>
</evidence>
<dbReference type="PANTHER" id="PTHR47965:SF40">
    <property type="entry name" value="BETA-SECRETASE 2"/>
    <property type="match status" value="1"/>
</dbReference>
<evidence type="ECO:0000256" key="8">
    <source>
        <dbReference type="SAM" id="SignalP"/>
    </source>
</evidence>
<evidence type="ECO:0000313" key="10">
    <source>
        <dbReference type="Ensembl" id="ENSLACP00000017034.1"/>
    </source>
</evidence>
<keyword evidence="5" id="KW-0472">Membrane</keyword>
<keyword evidence="7" id="KW-0064">Aspartyl protease</keyword>
<dbReference type="InParanoid" id="H3B563"/>
<dbReference type="STRING" id="7897.ENSLACP00000017034"/>
<evidence type="ECO:0000313" key="11">
    <source>
        <dbReference type="Proteomes" id="UP000008672"/>
    </source>
</evidence>
<keyword evidence="11" id="KW-1185">Reference proteome</keyword>
<dbReference type="HOGENOM" id="CLU_039009_0_0_1"/>
<dbReference type="Pfam" id="PF00026">
    <property type="entry name" value="Asp"/>
    <property type="match status" value="1"/>
</dbReference>
<dbReference type="GO" id="GO:0004190">
    <property type="term" value="F:aspartic-type endopeptidase activity"/>
    <property type="evidence" value="ECO:0007669"/>
    <property type="project" value="UniProtKB-KW"/>
</dbReference>
<dbReference type="EMBL" id="AFYH01042178">
    <property type="status" value="NOT_ANNOTATED_CDS"/>
    <property type="molecule type" value="Genomic_DNA"/>
</dbReference>
<feature type="chain" id="PRO_5003580907" evidence="8">
    <location>
        <begin position="20"/>
        <end position="382"/>
    </location>
</feature>
<reference evidence="10" key="3">
    <citation type="submission" date="2025-09" db="UniProtKB">
        <authorList>
            <consortium name="Ensembl"/>
        </authorList>
    </citation>
    <scope>IDENTIFICATION</scope>
</reference>
<dbReference type="InterPro" id="IPR033121">
    <property type="entry name" value="PEPTIDASE_A1"/>
</dbReference>
<dbReference type="InterPro" id="IPR009120">
    <property type="entry name" value="BACE1"/>
</dbReference>